<dbReference type="InterPro" id="IPR003700">
    <property type="entry name" value="Pantoate_hydroxy_MeTrfase"/>
</dbReference>
<dbReference type="InterPro" id="IPR040442">
    <property type="entry name" value="Pyrv_kinase-like_dom_sf"/>
</dbReference>
<dbReference type="CDD" id="cd06557">
    <property type="entry name" value="KPHMT-like"/>
    <property type="match status" value="1"/>
</dbReference>
<comment type="pathway">
    <text evidence="1 7">Cofactor biosynthesis; (R)-pantothenate biosynthesis; (R)-pantoate from 3-methyl-2-oxobutanoate: step 1/2.</text>
</comment>
<dbReference type="PIRSF" id="PIRSF000388">
    <property type="entry name" value="Pantoate_hydroxy_MeTrfase"/>
    <property type="match status" value="1"/>
</dbReference>
<dbReference type="GO" id="GO:0003864">
    <property type="term" value="F:3-methyl-2-oxobutanoate hydroxymethyltransferase activity"/>
    <property type="evidence" value="ECO:0007669"/>
    <property type="project" value="UniProtKB-UniRule"/>
</dbReference>
<dbReference type="GO" id="GO:0015940">
    <property type="term" value="P:pantothenate biosynthetic process"/>
    <property type="evidence" value="ECO:0007669"/>
    <property type="project" value="UniProtKB-UniRule"/>
</dbReference>
<evidence type="ECO:0000256" key="2">
    <source>
        <dbReference type="ARBA" id="ARBA00008676"/>
    </source>
</evidence>
<protein>
    <recommendedName>
        <fullName evidence="7">3-methyl-2-oxobutanoate hydroxymethyltransferase</fullName>
        <ecNumber evidence="7">2.1.2.11</ecNumber>
    </recommendedName>
    <alternativeName>
        <fullName evidence="7">Ketopantoate hydroxymethyltransferase</fullName>
        <shortName evidence="7">KPHMT</shortName>
    </alternativeName>
</protein>
<dbReference type="Gene3D" id="3.20.20.60">
    <property type="entry name" value="Phosphoenolpyruvate-binding domains"/>
    <property type="match status" value="1"/>
</dbReference>
<comment type="catalytic activity">
    <reaction evidence="7">
        <text>(6R)-5,10-methylene-5,6,7,8-tetrahydrofolate + 3-methyl-2-oxobutanoate + H2O = 2-dehydropantoate + (6S)-5,6,7,8-tetrahydrofolate</text>
        <dbReference type="Rhea" id="RHEA:11824"/>
        <dbReference type="ChEBI" id="CHEBI:11561"/>
        <dbReference type="ChEBI" id="CHEBI:11851"/>
        <dbReference type="ChEBI" id="CHEBI:15377"/>
        <dbReference type="ChEBI" id="CHEBI:15636"/>
        <dbReference type="ChEBI" id="CHEBI:57453"/>
        <dbReference type="EC" id="2.1.2.11"/>
    </reaction>
</comment>
<accession>A0A921E2D8</accession>
<organism evidence="11 12">
    <name type="scientific">Methylorubrum populi</name>
    <dbReference type="NCBI Taxonomy" id="223967"/>
    <lineage>
        <taxon>Bacteria</taxon>
        <taxon>Pseudomonadati</taxon>
        <taxon>Pseudomonadota</taxon>
        <taxon>Alphaproteobacteria</taxon>
        <taxon>Hyphomicrobiales</taxon>
        <taxon>Methylobacteriaceae</taxon>
        <taxon>Methylorubrum</taxon>
    </lineage>
</organism>
<dbReference type="AlphaFoldDB" id="A0A921E2D8"/>
<sequence length="274" mass="29309">MSQVVQTRRLQAVDLIKRKAEGRKIIALTAYHAHTANIVDAYCDFVLVGDSLGMVMHGMESTLPVTLEMMILQAQAVMRGTSRALVVVDMPFGSYEASREQAFLNAARVLKETGAGAVKLEGGARFAETVAFLTERGVPVMGHIGLTPQSVNTMGGFKVQGHGAGDEERLRADARAISDAGAFSIVFEGIVEPVARAIAGDPAIRAATIGIGATAACDGQILVLEDMLGLSDRVPRFVKSFGSLRTHIEEAVRAYADEVRAGRFPAEDHTYPPR</sequence>
<evidence type="ECO:0000313" key="12">
    <source>
        <dbReference type="Proteomes" id="UP000742631"/>
    </source>
</evidence>
<comment type="cofactor">
    <cofactor evidence="7 10">
        <name>Mg(2+)</name>
        <dbReference type="ChEBI" id="CHEBI:18420"/>
    </cofactor>
    <text evidence="7 10">Binds 1 Mg(2+) ion per subunit.</text>
</comment>
<evidence type="ECO:0000256" key="5">
    <source>
        <dbReference type="ARBA" id="ARBA00022679"/>
    </source>
</evidence>
<evidence type="ECO:0000256" key="9">
    <source>
        <dbReference type="PIRSR" id="PIRSR000388-2"/>
    </source>
</evidence>
<dbReference type="GO" id="GO:0000287">
    <property type="term" value="F:magnesium ion binding"/>
    <property type="evidence" value="ECO:0007669"/>
    <property type="project" value="TreeGrafter"/>
</dbReference>
<evidence type="ECO:0000256" key="6">
    <source>
        <dbReference type="ARBA" id="ARBA00056497"/>
    </source>
</evidence>
<feature type="binding site" evidence="7 9">
    <location>
        <position position="89"/>
    </location>
    <ligand>
        <name>3-methyl-2-oxobutanoate</name>
        <dbReference type="ChEBI" id="CHEBI:11851"/>
    </ligand>
</feature>
<evidence type="ECO:0000313" key="11">
    <source>
        <dbReference type="EMBL" id="HJE23177.1"/>
    </source>
</evidence>
<feature type="binding site" evidence="7 9">
    <location>
        <begin position="50"/>
        <end position="51"/>
    </location>
    <ligand>
        <name>3-methyl-2-oxobutanoate</name>
        <dbReference type="ChEBI" id="CHEBI:11851"/>
    </ligand>
</feature>
<name>A0A921E2D8_9HYPH</name>
<keyword evidence="5 7" id="KW-0808">Transferase</keyword>
<proteinExistence type="inferred from homology"/>
<dbReference type="SUPFAM" id="SSF51621">
    <property type="entry name" value="Phosphoenolpyruvate/pyruvate domain"/>
    <property type="match status" value="1"/>
</dbReference>
<dbReference type="GO" id="GO:0005737">
    <property type="term" value="C:cytoplasm"/>
    <property type="evidence" value="ECO:0007669"/>
    <property type="project" value="UniProtKB-SubCell"/>
</dbReference>
<dbReference type="NCBIfam" id="NF001452">
    <property type="entry name" value="PRK00311.1"/>
    <property type="match status" value="1"/>
</dbReference>
<keyword evidence="7 10" id="KW-0460">Magnesium</keyword>
<evidence type="ECO:0000256" key="3">
    <source>
        <dbReference type="ARBA" id="ARBA00011424"/>
    </source>
</evidence>
<feature type="binding site" evidence="7 10">
    <location>
        <position position="121"/>
    </location>
    <ligand>
        <name>Mg(2+)</name>
        <dbReference type="ChEBI" id="CHEBI:18420"/>
    </ligand>
</feature>
<feature type="active site" description="Proton acceptor" evidence="7 8">
    <location>
        <position position="188"/>
    </location>
</feature>
<dbReference type="PANTHER" id="PTHR20881:SF0">
    <property type="entry name" value="3-METHYL-2-OXOBUTANOATE HYDROXYMETHYLTRANSFERASE"/>
    <property type="match status" value="1"/>
</dbReference>
<dbReference type="FunFam" id="3.20.20.60:FF:000003">
    <property type="entry name" value="3-methyl-2-oxobutanoate hydroxymethyltransferase"/>
    <property type="match status" value="1"/>
</dbReference>
<gene>
    <name evidence="7 11" type="primary">panB</name>
    <name evidence="11" type="ORF">K8W01_05910</name>
</gene>
<dbReference type="HAMAP" id="MF_00156">
    <property type="entry name" value="PanB"/>
    <property type="match status" value="1"/>
</dbReference>
<comment type="similarity">
    <text evidence="2 7">Belongs to the PanB family.</text>
</comment>
<reference evidence="11" key="2">
    <citation type="submission" date="2021-09" db="EMBL/GenBank/DDBJ databases">
        <authorList>
            <person name="Gilroy R."/>
        </authorList>
    </citation>
    <scope>NUCLEOTIDE SEQUENCE</scope>
    <source>
        <strain evidence="11">316</strain>
    </source>
</reference>
<feature type="binding site" evidence="7 9">
    <location>
        <position position="119"/>
    </location>
    <ligand>
        <name>3-methyl-2-oxobutanoate</name>
        <dbReference type="ChEBI" id="CHEBI:11851"/>
    </ligand>
</feature>
<feature type="binding site" evidence="7 10">
    <location>
        <position position="89"/>
    </location>
    <ligand>
        <name>Mg(2+)</name>
        <dbReference type="ChEBI" id="CHEBI:18420"/>
    </ligand>
</feature>
<dbReference type="Pfam" id="PF02548">
    <property type="entry name" value="Pantoate_transf"/>
    <property type="match status" value="1"/>
</dbReference>
<keyword evidence="4 7" id="KW-0566">Pantothenate biosynthesis</keyword>
<keyword evidence="7 10" id="KW-0479">Metal-binding</keyword>
<comment type="subunit">
    <text evidence="3 7">Homodecamer; pentamer of dimers.</text>
</comment>
<evidence type="ECO:0000256" key="7">
    <source>
        <dbReference type="HAMAP-Rule" id="MF_00156"/>
    </source>
</evidence>
<dbReference type="EC" id="2.1.2.11" evidence="7"/>
<evidence type="ECO:0000256" key="10">
    <source>
        <dbReference type="PIRSR" id="PIRSR000388-3"/>
    </source>
</evidence>
<dbReference type="InterPro" id="IPR015813">
    <property type="entry name" value="Pyrv/PenolPyrv_kinase-like_dom"/>
</dbReference>
<dbReference type="EMBL" id="DYYG01000013">
    <property type="protein sequence ID" value="HJE23177.1"/>
    <property type="molecule type" value="Genomic_DNA"/>
</dbReference>
<dbReference type="NCBIfam" id="TIGR00222">
    <property type="entry name" value="panB"/>
    <property type="match status" value="1"/>
</dbReference>
<evidence type="ECO:0000256" key="1">
    <source>
        <dbReference type="ARBA" id="ARBA00005033"/>
    </source>
</evidence>
<keyword evidence="7" id="KW-0963">Cytoplasm</keyword>
<comment type="caution">
    <text evidence="11">The sequence shown here is derived from an EMBL/GenBank/DDBJ whole genome shotgun (WGS) entry which is preliminary data.</text>
</comment>
<feature type="binding site" evidence="7 10">
    <location>
        <position position="50"/>
    </location>
    <ligand>
        <name>Mg(2+)</name>
        <dbReference type="ChEBI" id="CHEBI:18420"/>
    </ligand>
</feature>
<dbReference type="Proteomes" id="UP000742631">
    <property type="component" value="Unassembled WGS sequence"/>
</dbReference>
<dbReference type="PANTHER" id="PTHR20881">
    <property type="entry name" value="3-METHYL-2-OXOBUTANOATE HYDROXYMETHYLTRANSFERASE"/>
    <property type="match status" value="1"/>
</dbReference>
<reference evidence="11" key="1">
    <citation type="journal article" date="2021" name="PeerJ">
        <title>Extensive microbial diversity within the chicken gut microbiome revealed by metagenomics and culture.</title>
        <authorList>
            <person name="Gilroy R."/>
            <person name="Ravi A."/>
            <person name="Getino M."/>
            <person name="Pursley I."/>
            <person name="Horton D.L."/>
            <person name="Alikhan N.F."/>
            <person name="Baker D."/>
            <person name="Gharbi K."/>
            <person name="Hall N."/>
            <person name="Watson M."/>
            <person name="Adriaenssens E.M."/>
            <person name="Foster-Nyarko E."/>
            <person name="Jarju S."/>
            <person name="Secka A."/>
            <person name="Antonio M."/>
            <person name="Oren A."/>
            <person name="Chaudhuri R.R."/>
            <person name="La Ragione R."/>
            <person name="Hildebrand F."/>
            <person name="Pallen M.J."/>
        </authorList>
    </citation>
    <scope>NUCLEOTIDE SEQUENCE</scope>
    <source>
        <strain evidence="11">316</strain>
    </source>
</reference>
<comment type="subcellular location">
    <subcellularLocation>
        <location evidence="7">Cytoplasm</location>
    </subcellularLocation>
</comment>
<comment type="function">
    <text evidence="6 7">Catalyzes the reversible reaction in which hydroxymethyl group from 5,10-methylenetetrahydrofolate is transferred onto alpha-ketoisovalerate to form ketopantoate.</text>
</comment>
<evidence type="ECO:0000256" key="8">
    <source>
        <dbReference type="PIRSR" id="PIRSR000388-1"/>
    </source>
</evidence>
<evidence type="ECO:0000256" key="4">
    <source>
        <dbReference type="ARBA" id="ARBA00022655"/>
    </source>
</evidence>